<keyword evidence="4" id="KW-1185">Reference proteome</keyword>
<dbReference type="STRING" id="1093900.A0A507AU40"/>
<keyword evidence="2" id="KW-1133">Transmembrane helix</keyword>
<keyword evidence="2" id="KW-0472">Membrane</keyword>
<dbReference type="EMBL" id="SKBQ01000079">
    <property type="protein sequence ID" value="TPX08421.1"/>
    <property type="molecule type" value="Genomic_DNA"/>
</dbReference>
<dbReference type="RefSeq" id="XP_030990132.1">
    <property type="nucleotide sequence ID" value="XM_031132737.1"/>
</dbReference>
<feature type="transmembrane region" description="Helical" evidence="2">
    <location>
        <begin position="249"/>
        <end position="267"/>
    </location>
</feature>
<reference evidence="3 4" key="1">
    <citation type="submission" date="2019-06" db="EMBL/GenBank/DDBJ databases">
        <title>Draft genome sequence of the filamentous fungus Phialemoniopsis curvata isolated from diesel fuel.</title>
        <authorList>
            <person name="Varaljay V.A."/>
            <person name="Lyon W.J."/>
            <person name="Crouch A.L."/>
            <person name="Drake C.E."/>
            <person name="Hollomon J.M."/>
            <person name="Nadeau L.J."/>
            <person name="Nunn H.S."/>
            <person name="Stevenson B.S."/>
            <person name="Bojanowski C.L."/>
            <person name="Crookes-Goodson W.J."/>
        </authorList>
    </citation>
    <scope>NUCLEOTIDE SEQUENCE [LARGE SCALE GENOMIC DNA]</scope>
    <source>
        <strain evidence="3 4">D216</strain>
    </source>
</reference>
<proteinExistence type="predicted"/>
<evidence type="ECO:0000256" key="1">
    <source>
        <dbReference type="SAM" id="MobiDB-lite"/>
    </source>
</evidence>
<dbReference type="PANTHER" id="PTHR35394:SF5">
    <property type="entry name" value="DUF3176 DOMAIN-CONTAINING PROTEIN"/>
    <property type="match status" value="1"/>
</dbReference>
<dbReference type="InterPro" id="IPR021514">
    <property type="entry name" value="DUF3176"/>
</dbReference>
<dbReference type="Pfam" id="PF11374">
    <property type="entry name" value="DUF3176"/>
    <property type="match status" value="1"/>
</dbReference>
<comment type="caution">
    <text evidence="3">The sequence shown here is derived from an EMBL/GenBank/DDBJ whole genome shotgun (WGS) entry which is preliminary data.</text>
</comment>
<name>A0A507AU40_9PEZI</name>
<evidence type="ECO:0000313" key="4">
    <source>
        <dbReference type="Proteomes" id="UP000319257"/>
    </source>
</evidence>
<organism evidence="3 4">
    <name type="scientific">Thyridium curvatum</name>
    <dbReference type="NCBI Taxonomy" id="1093900"/>
    <lineage>
        <taxon>Eukaryota</taxon>
        <taxon>Fungi</taxon>
        <taxon>Dikarya</taxon>
        <taxon>Ascomycota</taxon>
        <taxon>Pezizomycotina</taxon>
        <taxon>Sordariomycetes</taxon>
        <taxon>Sordariomycetidae</taxon>
        <taxon>Thyridiales</taxon>
        <taxon>Thyridiaceae</taxon>
        <taxon>Thyridium</taxon>
    </lineage>
</organism>
<dbReference type="GeneID" id="41977598"/>
<feature type="region of interest" description="Disordered" evidence="1">
    <location>
        <begin position="330"/>
        <end position="351"/>
    </location>
</feature>
<evidence type="ECO:0000313" key="3">
    <source>
        <dbReference type="EMBL" id="TPX08421.1"/>
    </source>
</evidence>
<sequence length="351" mass="39067">MITIIRVSMGAIVESSLSQAAWIWVSQARQQSCRHKARLGDFKIFDEASRGLLGSLNLLWHLKISHVACVGAIIVVLAHGFEAFSQQMVILEQRPLANNNATLSPPRSESISVRNGQQQQTLLGTWPETRLAYPNSVHGSEYVFVNTTSALDIPNDARYVVTTDALTALRNFMGPLFMGAVNDNAAAIDYSSDWIEAIWNATYDLPGWMSTFTKTLTNEVRQQGTISDQSAQSYDGHGTRMAPFIKVQWVWMMYFAGLILASVYYLLHVIVEGNRDRLSAWKSDALPMLFCRIDSRIHERVGDGMDLPGGLEDRVGQVKVALERNGQGDWTFRMRDDGSLADDRPAEGPPS</sequence>
<accession>A0A507AU40</accession>
<dbReference type="PANTHER" id="PTHR35394">
    <property type="entry name" value="DUF3176 DOMAIN-CONTAINING PROTEIN"/>
    <property type="match status" value="1"/>
</dbReference>
<keyword evidence="2" id="KW-0812">Transmembrane</keyword>
<feature type="compositionally biased region" description="Basic and acidic residues" evidence="1">
    <location>
        <begin position="332"/>
        <end position="351"/>
    </location>
</feature>
<dbReference type="Proteomes" id="UP000319257">
    <property type="component" value="Unassembled WGS sequence"/>
</dbReference>
<dbReference type="InParanoid" id="A0A507AU40"/>
<dbReference type="AlphaFoldDB" id="A0A507AU40"/>
<gene>
    <name evidence="3" type="ORF">E0L32_010151</name>
</gene>
<dbReference type="OrthoDB" id="5242705at2759"/>
<evidence type="ECO:0000256" key="2">
    <source>
        <dbReference type="SAM" id="Phobius"/>
    </source>
</evidence>
<protein>
    <submittedName>
        <fullName evidence="3">Uncharacterized protein</fullName>
    </submittedName>
</protein>